<dbReference type="PROSITE" id="PS51337">
    <property type="entry name" value="B12_BINDING_NTER"/>
    <property type="match status" value="1"/>
</dbReference>
<evidence type="ECO:0000259" key="5">
    <source>
        <dbReference type="PROSITE" id="PS51337"/>
    </source>
</evidence>
<dbReference type="PROSITE" id="PS51332">
    <property type="entry name" value="B12_BINDING"/>
    <property type="match status" value="1"/>
</dbReference>
<feature type="domain" description="B12-binding" evidence="4">
    <location>
        <begin position="89"/>
        <end position="213"/>
    </location>
</feature>
<dbReference type="SMART" id="SM01018">
    <property type="entry name" value="B12-binding_2"/>
    <property type="match status" value="1"/>
</dbReference>
<dbReference type="RefSeq" id="WP_343030056.1">
    <property type="nucleotide sequence ID" value="NZ_WHNX01000039.1"/>
</dbReference>
<dbReference type="GO" id="GO:0008705">
    <property type="term" value="F:methionine synthase activity"/>
    <property type="evidence" value="ECO:0007669"/>
    <property type="project" value="TreeGrafter"/>
</dbReference>
<dbReference type="Pfam" id="PF02607">
    <property type="entry name" value="B12-binding_2"/>
    <property type="match status" value="1"/>
</dbReference>
<dbReference type="InterPro" id="IPR036594">
    <property type="entry name" value="Meth_synthase_dom"/>
</dbReference>
<accession>A0A6A7KD39</accession>
<sequence>MEDIIVDIQLGLTEGNAQLVKEKTELALSRGIKAELIIKQGLMQPMKIIGQKFRTGEIFIPDVLMSSRAMHASLHVLKPHLTFDYKFSKGTIVIGTVAGDLHDIGKNMVSMILQSEGYKVVDLGIDVPAEGFITAVTKYKPDVLALSALLTTTMAEQHEVMNRLTMEGIRNQVKVIVGGGPITKEFAEAIGADAYASDMFSTIDAVKNLIPES</sequence>
<dbReference type="GO" id="GO:0050667">
    <property type="term" value="P:homocysteine metabolic process"/>
    <property type="evidence" value="ECO:0007669"/>
    <property type="project" value="TreeGrafter"/>
</dbReference>
<name>A0A6A7KD39_9FIRM</name>
<keyword evidence="2" id="KW-0479">Metal-binding</keyword>
<dbReference type="GO" id="GO:0046653">
    <property type="term" value="P:tetrahydrofolate metabolic process"/>
    <property type="evidence" value="ECO:0007669"/>
    <property type="project" value="TreeGrafter"/>
</dbReference>
<organism evidence="6 7">
    <name type="scientific">Alkalibaculum sporogenes</name>
    <dbReference type="NCBI Taxonomy" id="2655001"/>
    <lineage>
        <taxon>Bacteria</taxon>
        <taxon>Bacillati</taxon>
        <taxon>Bacillota</taxon>
        <taxon>Clostridia</taxon>
        <taxon>Eubacteriales</taxon>
        <taxon>Eubacteriaceae</taxon>
        <taxon>Alkalibaculum</taxon>
    </lineage>
</organism>
<dbReference type="InterPro" id="IPR006158">
    <property type="entry name" value="Cobalamin-bd"/>
</dbReference>
<protein>
    <submittedName>
        <fullName evidence="6">Cobalamin-binding protein</fullName>
    </submittedName>
</protein>
<dbReference type="Gene3D" id="1.10.1240.10">
    <property type="entry name" value="Methionine synthase domain"/>
    <property type="match status" value="1"/>
</dbReference>
<evidence type="ECO:0000313" key="6">
    <source>
        <dbReference type="EMBL" id="MPW27087.1"/>
    </source>
</evidence>
<comment type="caution">
    <text evidence="6">The sequence shown here is derived from an EMBL/GenBank/DDBJ whole genome shotgun (WGS) entry which is preliminary data.</text>
</comment>
<gene>
    <name evidence="6" type="ORF">GC105_14995</name>
</gene>
<dbReference type="Gene3D" id="3.40.50.280">
    <property type="entry name" value="Cobalamin-binding domain"/>
    <property type="match status" value="1"/>
</dbReference>
<keyword evidence="3" id="KW-0170">Cobalt</keyword>
<dbReference type="InterPro" id="IPR050554">
    <property type="entry name" value="Met_Synthase/Corrinoid"/>
</dbReference>
<dbReference type="CDD" id="cd02070">
    <property type="entry name" value="corrinoid_protein_B12-BD"/>
    <property type="match status" value="1"/>
</dbReference>
<comment type="similarity">
    <text evidence="1">Belongs to the methylamine corrinoid protein family.</text>
</comment>
<evidence type="ECO:0000256" key="3">
    <source>
        <dbReference type="ARBA" id="ARBA00023285"/>
    </source>
</evidence>
<dbReference type="GO" id="GO:0046872">
    <property type="term" value="F:metal ion binding"/>
    <property type="evidence" value="ECO:0007669"/>
    <property type="project" value="UniProtKB-KW"/>
</dbReference>
<dbReference type="Proteomes" id="UP000440004">
    <property type="component" value="Unassembled WGS sequence"/>
</dbReference>
<dbReference type="InterPro" id="IPR003759">
    <property type="entry name" value="Cbl-bd_cap"/>
</dbReference>
<feature type="domain" description="B12-binding N-terminal" evidence="5">
    <location>
        <begin position="1"/>
        <end position="89"/>
    </location>
</feature>
<dbReference type="EMBL" id="WHNX01000039">
    <property type="protein sequence ID" value="MPW27087.1"/>
    <property type="molecule type" value="Genomic_DNA"/>
</dbReference>
<dbReference type="PANTHER" id="PTHR45833">
    <property type="entry name" value="METHIONINE SYNTHASE"/>
    <property type="match status" value="1"/>
</dbReference>
<dbReference type="Pfam" id="PF02310">
    <property type="entry name" value="B12-binding"/>
    <property type="match status" value="1"/>
</dbReference>
<evidence type="ECO:0000259" key="4">
    <source>
        <dbReference type="PROSITE" id="PS51332"/>
    </source>
</evidence>
<dbReference type="PANTHER" id="PTHR45833:SF1">
    <property type="entry name" value="METHIONINE SYNTHASE"/>
    <property type="match status" value="1"/>
</dbReference>
<dbReference type="SUPFAM" id="SSF52242">
    <property type="entry name" value="Cobalamin (vitamin B12)-binding domain"/>
    <property type="match status" value="1"/>
</dbReference>
<evidence type="ECO:0000256" key="1">
    <source>
        <dbReference type="ARBA" id="ARBA00010854"/>
    </source>
</evidence>
<reference evidence="6 7" key="1">
    <citation type="submission" date="2019-10" db="EMBL/GenBank/DDBJ databases">
        <title>Alkalibaculum tamaniensis sp.nov., a new alkaliphilic acetogen, isolated on methoxylated aromatics from a mud volcano.</title>
        <authorList>
            <person name="Khomyakova M.A."/>
            <person name="Merkel A.Y."/>
            <person name="Bonch-Osmolovskaya E.A."/>
            <person name="Slobodkin A.I."/>
        </authorList>
    </citation>
    <scope>NUCLEOTIDE SEQUENCE [LARGE SCALE GENOMIC DNA]</scope>
    <source>
        <strain evidence="6 7">M08DMB</strain>
    </source>
</reference>
<evidence type="ECO:0000256" key="2">
    <source>
        <dbReference type="ARBA" id="ARBA00022723"/>
    </source>
</evidence>
<evidence type="ECO:0000313" key="7">
    <source>
        <dbReference type="Proteomes" id="UP000440004"/>
    </source>
</evidence>
<dbReference type="SUPFAM" id="SSF47644">
    <property type="entry name" value="Methionine synthase domain"/>
    <property type="match status" value="1"/>
</dbReference>
<dbReference type="GO" id="GO:0031419">
    <property type="term" value="F:cobalamin binding"/>
    <property type="evidence" value="ECO:0007669"/>
    <property type="project" value="InterPro"/>
</dbReference>
<proteinExistence type="inferred from homology"/>
<dbReference type="GO" id="GO:0005829">
    <property type="term" value="C:cytosol"/>
    <property type="evidence" value="ECO:0007669"/>
    <property type="project" value="TreeGrafter"/>
</dbReference>
<dbReference type="AlphaFoldDB" id="A0A6A7KD39"/>
<dbReference type="FunFam" id="3.40.50.280:FF:000003">
    <property type="entry name" value="Dimethylamine methyltransferase corrinoid protein"/>
    <property type="match status" value="1"/>
</dbReference>
<keyword evidence="7" id="KW-1185">Reference proteome</keyword>
<dbReference type="InterPro" id="IPR036724">
    <property type="entry name" value="Cobalamin-bd_sf"/>
</dbReference>